<dbReference type="STRING" id="1720063.SAMN05216217_11059"/>
<dbReference type="Pfam" id="PF11932">
    <property type="entry name" value="DUF3450"/>
    <property type="match status" value="1"/>
</dbReference>
<evidence type="ECO:0000313" key="2">
    <source>
        <dbReference type="EMBL" id="SFM64347.1"/>
    </source>
</evidence>
<evidence type="ECO:0008006" key="4">
    <source>
        <dbReference type="Google" id="ProtNLM"/>
    </source>
</evidence>
<protein>
    <recommendedName>
        <fullName evidence="4">DUF3450 domain-containing protein</fullName>
    </recommendedName>
</protein>
<proteinExistence type="predicted"/>
<feature type="coiled-coil region" evidence="1">
    <location>
        <begin position="21"/>
        <end position="97"/>
    </location>
</feature>
<organism evidence="2 3">
    <name type="scientific">Halopseudomonas yangmingensis</name>
    <dbReference type="NCBI Taxonomy" id="1720063"/>
    <lineage>
        <taxon>Bacteria</taxon>
        <taxon>Pseudomonadati</taxon>
        <taxon>Pseudomonadota</taxon>
        <taxon>Gammaproteobacteria</taxon>
        <taxon>Pseudomonadales</taxon>
        <taxon>Pseudomonadaceae</taxon>
        <taxon>Halopseudomonas</taxon>
    </lineage>
</organism>
<gene>
    <name evidence="2" type="ORF">SAMN05216217_11059</name>
</gene>
<evidence type="ECO:0000256" key="1">
    <source>
        <dbReference type="SAM" id="Coils"/>
    </source>
</evidence>
<evidence type="ECO:0000313" key="3">
    <source>
        <dbReference type="Proteomes" id="UP000243629"/>
    </source>
</evidence>
<accession>A0A1I4SIR9</accession>
<dbReference type="RefSeq" id="WP_177197264.1">
    <property type="nucleotide sequence ID" value="NZ_FOUI01000010.1"/>
</dbReference>
<dbReference type="PIRSF" id="PIRSF028069">
    <property type="entry name" value="UCP028069"/>
    <property type="match status" value="1"/>
</dbReference>
<dbReference type="AlphaFoldDB" id="A0A1I4SIR9"/>
<keyword evidence="3" id="KW-1185">Reference proteome</keyword>
<dbReference type="Proteomes" id="UP000243629">
    <property type="component" value="Unassembled WGS sequence"/>
</dbReference>
<sequence length="253" mass="29542">MRVFALVVLLLPGLVLAQSALERSLGESEQLQREAQASQQRIDQLDDAGREALQRYRLALQQREQLEQYNQRLAEMVEVQRNDLQALQEQLGSIEQTQQAVLPLIQRMHAGLQQFVALDLPFLPEERSLRLQQIDELMQRPDISVAEKYRRIVEAYQIESDYGRTLEAWRGSLQQDGEERLVDFLRIGRLMLFYQSLDGREQGWWDRRSGSWQPLDDGYRRSLEQGMRTARQQQVPVMLRLPFPAAVELEVQP</sequence>
<reference evidence="3" key="1">
    <citation type="submission" date="2016-10" db="EMBL/GenBank/DDBJ databases">
        <authorList>
            <person name="Varghese N."/>
            <person name="Submissions S."/>
        </authorList>
    </citation>
    <scope>NUCLEOTIDE SEQUENCE [LARGE SCALE GENOMIC DNA]</scope>
    <source>
        <strain evidence="3">DSM 24213</strain>
    </source>
</reference>
<name>A0A1I4SIR9_9GAMM</name>
<keyword evidence="1" id="KW-0175">Coiled coil</keyword>
<dbReference type="EMBL" id="FOUI01000010">
    <property type="protein sequence ID" value="SFM64347.1"/>
    <property type="molecule type" value="Genomic_DNA"/>
</dbReference>
<dbReference type="InterPro" id="IPR016866">
    <property type="entry name" value="UCP028069"/>
</dbReference>